<evidence type="ECO:0000256" key="7">
    <source>
        <dbReference type="RuleBase" id="RU363032"/>
    </source>
</evidence>
<proteinExistence type="inferred from homology"/>
<feature type="transmembrane region" description="Helical" evidence="7">
    <location>
        <begin position="192"/>
        <end position="213"/>
    </location>
</feature>
<evidence type="ECO:0000256" key="2">
    <source>
        <dbReference type="ARBA" id="ARBA00022448"/>
    </source>
</evidence>
<feature type="transmembrane region" description="Helical" evidence="7">
    <location>
        <begin position="99"/>
        <end position="119"/>
    </location>
</feature>
<keyword evidence="6 7" id="KW-0472">Membrane</keyword>
<feature type="transmembrane region" description="Helical" evidence="7">
    <location>
        <begin position="253"/>
        <end position="272"/>
    </location>
</feature>
<comment type="similarity">
    <text evidence="7">Belongs to the binding-protein-dependent transport system permease family.</text>
</comment>
<name>K0B1J9_GOTA9</name>
<evidence type="ECO:0000313" key="10">
    <source>
        <dbReference type="Proteomes" id="UP000006094"/>
    </source>
</evidence>
<keyword evidence="10" id="KW-1185">Reference proteome</keyword>
<accession>K0B1J9</accession>
<reference evidence="9 10" key="1">
    <citation type="journal article" date="2012" name="PLoS ONE">
        <title>The purine-utilizing bacterium Clostridium acidurici 9a: a genome-guided metabolic reconsideration.</title>
        <authorList>
            <person name="Hartwich K."/>
            <person name="Poehlein A."/>
            <person name="Daniel R."/>
        </authorList>
    </citation>
    <scope>NUCLEOTIDE SEQUENCE [LARGE SCALE GENOMIC DNA]</scope>
    <source>
        <strain evidence="10">ATCC 7906 / DSM 604 / BCRC 14475 / CIP 104303 / KCTC 5404 / NCIMB 10678 / 9a</strain>
    </source>
</reference>
<dbReference type="PANTHER" id="PTHR30193:SF37">
    <property type="entry name" value="INNER MEMBRANE ABC TRANSPORTER PERMEASE PROTEIN YCJO"/>
    <property type="match status" value="1"/>
</dbReference>
<comment type="subcellular location">
    <subcellularLocation>
        <location evidence="1 7">Cell membrane</location>
        <topology evidence="1 7">Multi-pass membrane protein</topology>
    </subcellularLocation>
</comment>
<feature type="transmembrane region" description="Helical" evidence="7">
    <location>
        <begin position="61"/>
        <end position="87"/>
    </location>
</feature>
<evidence type="ECO:0000256" key="6">
    <source>
        <dbReference type="ARBA" id="ARBA00023136"/>
    </source>
</evidence>
<dbReference type="EMBL" id="CP003326">
    <property type="protein sequence ID" value="AFS78957.1"/>
    <property type="molecule type" value="Genomic_DNA"/>
</dbReference>
<feature type="domain" description="ABC transmembrane type-1" evidence="8">
    <location>
        <begin position="62"/>
        <end position="272"/>
    </location>
</feature>
<dbReference type="PANTHER" id="PTHR30193">
    <property type="entry name" value="ABC TRANSPORTER PERMEASE PROTEIN"/>
    <property type="match status" value="1"/>
</dbReference>
<dbReference type="HOGENOM" id="CLU_016047_0_2_9"/>
<organism evidence="9 10">
    <name type="scientific">Gottschalkia acidurici (strain ATCC 7906 / DSM 604 / BCRC 14475 / CIP 104303 / KCTC 5404 / NCIMB 10678 / 9a)</name>
    <name type="common">Clostridium acidurici</name>
    <dbReference type="NCBI Taxonomy" id="1128398"/>
    <lineage>
        <taxon>Bacteria</taxon>
        <taxon>Bacillati</taxon>
        <taxon>Bacillota</taxon>
        <taxon>Tissierellia</taxon>
        <taxon>Tissierellales</taxon>
        <taxon>Gottschalkiaceae</taxon>
        <taxon>Gottschalkia</taxon>
    </lineage>
</organism>
<dbReference type="InterPro" id="IPR051393">
    <property type="entry name" value="ABC_transporter_permease"/>
</dbReference>
<dbReference type="STRING" id="1128398.Curi_c19530"/>
<gene>
    <name evidence="9" type="ordered locus">Curi_c19530</name>
</gene>
<dbReference type="CDD" id="cd06261">
    <property type="entry name" value="TM_PBP2"/>
    <property type="match status" value="1"/>
</dbReference>
<dbReference type="OrthoDB" id="9809173at2"/>
<keyword evidence="4 7" id="KW-0812">Transmembrane</keyword>
<dbReference type="Pfam" id="PF00528">
    <property type="entry name" value="BPD_transp_1"/>
    <property type="match status" value="1"/>
</dbReference>
<keyword evidence="3" id="KW-1003">Cell membrane</keyword>
<evidence type="ECO:0000259" key="8">
    <source>
        <dbReference type="PROSITE" id="PS50928"/>
    </source>
</evidence>
<protein>
    <submittedName>
        <fullName evidence="9">ABC transporter permease protein</fullName>
    </submittedName>
</protein>
<feature type="transmembrane region" description="Helical" evidence="7">
    <location>
        <begin position="148"/>
        <end position="171"/>
    </location>
</feature>
<dbReference type="InterPro" id="IPR000515">
    <property type="entry name" value="MetI-like"/>
</dbReference>
<feature type="transmembrane region" description="Helical" evidence="7">
    <location>
        <begin position="12"/>
        <end position="35"/>
    </location>
</feature>
<evidence type="ECO:0000256" key="5">
    <source>
        <dbReference type="ARBA" id="ARBA00022989"/>
    </source>
</evidence>
<evidence type="ECO:0000256" key="1">
    <source>
        <dbReference type="ARBA" id="ARBA00004651"/>
    </source>
</evidence>
<dbReference type="GO" id="GO:0055085">
    <property type="term" value="P:transmembrane transport"/>
    <property type="evidence" value="ECO:0007669"/>
    <property type="project" value="InterPro"/>
</dbReference>
<keyword evidence="2 7" id="KW-0813">Transport</keyword>
<dbReference type="KEGG" id="cad:Curi_c19530"/>
<evidence type="ECO:0000256" key="3">
    <source>
        <dbReference type="ARBA" id="ARBA00022475"/>
    </source>
</evidence>
<dbReference type="Proteomes" id="UP000006094">
    <property type="component" value="Chromosome"/>
</dbReference>
<dbReference type="AlphaFoldDB" id="K0B1J9"/>
<dbReference type="eggNOG" id="COG1175">
    <property type="taxonomic scope" value="Bacteria"/>
</dbReference>
<dbReference type="GO" id="GO:0005886">
    <property type="term" value="C:plasma membrane"/>
    <property type="evidence" value="ECO:0007669"/>
    <property type="project" value="UniProtKB-SubCell"/>
</dbReference>
<dbReference type="InterPro" id="IPR035906">
    <property type="entry name" value="MetI-like_sf"/>
</dbReference>
<sequence length="284" mass="32871">MNSIKDKVNLFLIPSLIGFLIFYLLPFIASIYYIAFNPIDNKFIGLNSFKELLTNTVFLKAMLNTVIFIAISIPLNIIFSLLIAILLNKISFLKNLLRTIFMCPLVVPVASVAFFWQIIFDSKGLLNYILNVFNIEGIDWINTGWSRIIIVLIYMWRNIGYNVILYLAGLSEIPKVYYEAANIDGANSIQKFFNITIVYLTPTTFFIFIISIINSFKTFREIYLVFGEYPHESIYMIQHYMNNMFSSVNYQRLSTSAYIITCAIAILVYFIFKVEKKISSDSFD</sequence>
<dbReference type="PROSITE" id="PS50928">
    <property type="entry name" value="ABC_TM1"/>
    <property type="match status" value="1"/>
</dbReference>
<keyword evidence="5 7" id="KW-1133">Transmembrane helix</keyword>
<dbReference type="RefSeq" id="WP_014968093.1">
    <property type="nucleotide sequence ID" value="NC_018664.1"/>
</dbReference>
<evidence type="ECO:0000256" key="4">
    <source>
        <dbReference type="ARBA" id="ARBA00022692"/>
    </source>
</evidence>
<dbReference type="SUPFAM" id="SSF161098">
    <property type="entry name" value="MetI-like"/>
    <property type="match status" value="1"/>
</dbReference>
<dbReference type="Gene3D" id="1.10.3720.10">
    <property type="entry name" value="MetI-like"/>
    <property type="match status" value="1"/>
</dbReference>
<evidence type="ECO:0000313" key="9">
    <source>
        <dbReference type="EMBL" id="AFS78957.1"/>
    </source>
</evidence>